<dbReference type="Pfam" id="PF13561">
    <property type="entry name" value="adh_short_C2"/>
    <property type="match status" value="1"/>
</dbReference>
<feature type="domain" description="Ketoreductase" evidence="3">
    <location>
        <begin position="13"/>
        <end position="195"/>
    </location>
</feature>
<evidence type="ECO:0000313" key="5">
    <source>
        <dbReference type="Proteomes" id="UP001205890"/>
    </source>
</evidence>
<dbReference type="SMART" id="SM00822">
    <property type="entry name" value="PKS_KR"/>
    <property type="match status" value="1"/>
</dbReference>
<name>A0ABT1L7W7_9HYPH</name>
<dbReference type="CDD" id="cd05233">
    <property type="entry name" value="SDR_c"/>
    <property type="match status" value="1"/>
</dbReference>
<dbReference type="InterPro" id="IPR020904">
    <property type="entry name" value="Sc_DH/Rdtase_CS"/>
</dbReference>
<dbReference type="Proteomes" id="UP001205890">
    <property type="component" value="Unassembled WGS sequence"/>
</dbReference>
<keyword evidence="5" id="KW-1185">Reference proteome</keyword>
<gene>
    <name evidence="4" type="ORF">NK718_03615</name>
</gene>
<dbReference type="InterPro" id="IPR036291">
    <property type="entry name" value="NAD(P)-bd_dom_sf"/>
</dbReference>
<dbReference type="PRINTS" id="PR00080">
    <property type="entry name" value="SDRFAMILY"/>
</dbReference>
<dbReference type="PROSITE" id="PS00061">
    <property type="entry name" value="ADH_SHORT"/>
    <property type="match status" value="1"/>
</dbReference>
<comment type="similarity">
    <text evidence="1">Belongs to the short-chain dehydrogenases/reductases (SDR) family.</text>
</comment>
<dbReference type="PANTHER" id="PTHR43639">
    <property type="entry name" value="OXIDOREDUCTASE, SHORT-CHAIN DEHYDROGENASE/REDUCTASE FAMILY (AFU_ORTHOLOGUE AFUA_5G02870)"/>
    <property type="match status" value="1"/>
</dbReference>
<evidence type="ECO:0000256" key="2">
    <source>
        <dbReference type="ARBA" id="ARBA00023002"/>
    </source>
</evidence>
<dbReference type="Gene3D" id="3.40.50.720">
    <property type="entry name" value="NAD(P)-binding Rossmann-like Domain"/>
    <property type="match status" value="1"/>
</dbReference>
<comment type="caution">
    <text evidence="4">The sequence shown here is derived from an EMBL/GenBank/DDBJ whole genome shotgun (WGS) entry which is preliminary data.</text>
</comment>
<evidence type="ECO:0000313" key="4">
    <source>
        <dbReference type="EMBL" id="MCP8937591.1"/>
    </source>
</evidence>
<keyword evidence="2" id="KW-0560">Oxidoreductase</keyword>
<dbReference type="RefSeq" id="WP_254738728.1">
    <property type="nucleotide sequence ID" value="NZ_JANCLU010000002.1"/>
</dbReference>
<dbReference type="PANTHER" id="PTHR43639:SF1">
    <property type="entry name" value="SHORT-CHAIN DEHYDROGENASE_REDUCTASE FAMILY PROTEIN"/>
    <property type="match status" value="1"/>
</dbReference>
<organism evidence="4 5">
    <name type="scientific">Alsobacter ponti</name>
    <dbReference type="NCBI Taxonomy" id="2962936"/>
    <lineage>
        <taxon>Bacteria</taxon>
        <taxon>Pseudomonadati</taxon>
        <taxon>Pseudomonadota</taxon>
        <taxon>Alphaproteobacteria</taxon>
        <taxon>Hyphomicrobiales</taxon>
        <taxon>Alsobacteraceae</taxon>
        <taxon>Alsobacter</taxon>
    </lineage>
</organism>
<evidence type="ECO:0000259" key="3">
    <source>
        <dbReference type="SMART" id="SM00822"/>
    </source>
</evidence>
<dbReference type="InterPro" id="IPR002347">
    <property type="entry name" value="SDR_fam"/>
</dbReference>
<dbReference type="PRINTS" id="PR00081">
    <property type="entry name" value="GDHRDH"/>
</dbReference>
<evidence type="ECO:0000256" key="1">
    <source>
        <dbReference type="ARBA" id="ARBA00006484"/>
    </source>
</evidence>
<proteinExistence type="inferred from homology"/>
<sequence length="259" mass="26659">MTHPWSFADLAGRRALVTGGSVGIGAAVARAMAACGTRVVVHYHRNFEAAAEVVDAIQAEGGEAWAESADLSRPGAATALVERAADRLGGLDILVNNAGDMIARVRASETPDDFYRTVMDLNLTSVFEACRAAAPLLKASGDGVIVSTSSIAARNGGGPGSGVYAAAKAAVSSLTRSLARELAPDGVRVNAVAPGFIMTSIHERLTDDTAIETARRSIPLGRIGAPEDCVGAYLWLASNRLSGYVTGQVIEVNGGLLSP</sequence>
<dbReference type="InterPro" id="IPR057326">
    <property type="entry name" value="KR_dom"/>
</dbReference>
<accession>A0ABT1L7W7</accession>
<dbReference type="SUPFAM" id="SSF51735">
    <property type="entry name" value="NAD(P)-binding Rossmann-fold domains"/>
    <property type="match status" value="1"/>
</dbReference>
<reference evidence="4 5" key="1">
    <citation type="submission" date="2022-07" db="EMBL/GenBank/DDBJ databases">
        <authorList>
            <person name="Li W.-J."/>
            <person name="Deng Q.-Q."/>
        </authorList>
    </citation>
    <scope>NUCLEOTIDE SEQUENCE [LARGE SCALE GENOMIC DNA]</scope>
    <source>
        <strain evidence="4 5">SYSU M60028</strain>
    </source>
</reference>
<dbReference type="EMBL" id="JANCLU010000002">
    <property type="protein sequence ID" value="MCP8937591.1"/>
    <property type="molecule type" value="Genomic_DNA"/>
</dbReference>
<protein>
    <submittedName>
        <fullName evidence="4">SDR family oxidoreductase</fullName>
    </submittedName>
</protein>